<proteinExistence type="predicted"/>
<name>X6MG59_RETFI</name>
<dbReference type="PANTHER" id="PTHR38340">
    <property type="entry name" value="S-LAYER PROTEIN"/>
    <property type="match status" value="1"/>
</dbReference>
<dbReference type="InterPro" id="IPR050557">
    <property type="entry name" value="RTX_toxin/Mannuronan_C5-epim"/>
</dbReference>
<dbReference type="OrthoDB" id="5212at2759"/>
<dbReference type="EMBL" id="ASPP01021473">
    <property type="protein sequence ID" value="ETO12377.1"/>
    <property type="molecule type" value="Genomic_DNA"/>
</dbReference>
<dbReference type="InterPro" id="IPR001343">
    <property type="entry name" value="Hemolysn_Ca-bd"/>
</dbReference>
<dbReference type="InterPro" id="IPR003995">
    <property type="entry name" value="RTX_toxin_determinant-A"/>
</dbReference>
<dbReference type="PRINTS" id="PR01488">
    <property type="entry name" value="RTXTOXINA"/>
</dbReference>
<feature type="region of interest" description="Disordered" evidence="9">
    <location>
        <begin position="1273"/>
        <end position="1292"/>
    </location>
</feature>
<evidence type="ECO:0000256" key="7">
    <source>
        <dbReference type="ARBA" id="ARBA00023136"/>
    </source>
</evidence>
<dbReference type="PANTHER" id="PTHR38340:SF1">
    <property type="entry name" value="S-LAYER PROTEIN"/>
    <property type="match status" value="1"/>
</dbReference>
<evidence type="ECO:0000256" key="1">
    <source>
        <dbReference type="ARBA" id="ARBA00004370"/>
    </source>
</evidence>
<comment type="subcellular location">
    <subcellularLocation>
        <location evidence="1">Membrane</location>
    </subcellularLocation>
    <subcellularLocation>
        <location evidence="2">Secreted</location>
    </subcellularLocation>
</comment>
<sequence length="2154" mass="237047">MLFEDLKFTIGEYNKNFVDHPDYGKNNKSKNQQTSQKEKPESHIKKSLTNGMSNEDIASIFKKMGERAKELNSKNHDYKIYMGDWLNKLASSFQNGTVLGTIIKDVAQSHNSNTGAKDLIEYAGLKFEVPANMAEIVCNPVGIDATISDTTFDKIFKNESVTVAESIAALTELELLLLFTFDKRSLTRAGINGITKLAQKISKKFNKKNDDDDDPEGGGNGSGGMTAATEDEIGAAIKKAINEAKAEFKRLEQELEAQIGSKDIVGEERFQKAFLEYIELKEMEEKVKLAVGDKMNEWALQAPKIKTEQEKTGLSFEEIRKKIVAVDKHQQEEIDVLVKEYNDKYQQAKGELLTSVTTALKQENENRAKVLEEEIIKKLQEANSAQTAPIEEQYNQKIKEVSDSISSEFEKKYEEEDARLLNKANEDLQQARQAILNMGLDATRTLELIEEKKQYYTEQYKNGAKLFLAQLQSDVEERMKEVKALEEEVAIKTSEIRAANEKQYVAEYKEKISEIREANKKHYQAEYTKKEEELHSTIQNEVNEKIEVIKEKYQAEHKDIINLEDTKDDLLTATKNFVHMVNADFTATMPQHFPTLNSFSGFQYNFKAPEFQEVPIVVRDYLTNSNSYVPYFGHFRGSSIRRSPNVDVKNIINTAKIESNIPNDLHSENFDFKFIEKPFSYFETLTPDKKGAADKAKGSEYPYHSYQENTRVADITDFNQYVRPLLGIAAGAILSPVVYNALQIAKNAFFFMAPRVATAGISSIVGGPVGIVLAAGMSIAAFKDAIAYATTHVSPIVLDLNGDGVKLYSYKEGVYFDYDNDHFAEKVGWISEDDGFLAIDKNGNGRIDNVAELFGNDFIPAFFKLSLMDSNKDNVIDEKDIDFNKLLVWQDKNKNGYSETDELKTLRELGIKSISLNRTKINKIEKGNIITEQSEFTYIDGRTHEAIDVLFENDDMDSQYVGDPIKEEIIKIPESVYKLPNINGFGVVTPLWISMSHNEYLRGLVESFMQLTPREMATVPDKAQEILYEWAGVSDLDDEMGKTATGVNIEWRKVSVIEKFSGQNFKQLGVAKFAGEYASASLNKAYLMILNDVIQNLLVQGVFKDIFPGAEYYGYEHRLKLNVDLDTVLSRAKDYINKAKSYLSYLIDEESEFWTQIGYILAGHKVELGSDITTIRNKIKEISGYEIYLGNNLFELVGDEFDNVIKGTSGSDVIKGMGGNDMLYGNGGDDVVEGGEGDDHIEGGEGNDRLYGNDGDDKIYGNEGRDFIYGGAGADTIEGGEGDDNIDGGSGADYLDGGEGTDTLSYGGSKSGVFVNLGTGEARGGDAEGDKFKNFENIGGSEYDDTLIGNDGDNHINGEGGDDKIYGGKGNDHLFGAKGNDEMYGEEGDDFITGFEGAEVIDGGPGIDTVSYHHPYAREGVIVNLGTGEGKKGHAEGDTYINIENIYGSRYDDILIGDDQDNMIFGYEGDDEIYGNGGDDVISGGPGHNKLYGEDGDDVFYLGEGSNQVDGGNGKDTVSYKLAKKSVKANLRENKGEVSYLIKDEYTNVENIIGSKHNDEIIGDDQDNKLFGEDGDDVIYGGGGNDIISGGKGADTIDGGDGEDWVDYGKSPRPVIVDLKAGMGKGGDAEGDTYKNIENVIGSGYNDKIVGDDKDNYLVGGDGDDHLEGGAGNDILVGGRGKDLLDGGLGIDTVSYHNSQEGVEVNLATGAGKGGDAEGDTYIHIERILGSKYNDIIIGSDTKDFLEGKEGDDTIYGGKGDDVITGGSGDNKLYGEGGNDLFHLGEGNNDVYGGSGQNTVSYKSYRTKEYESLLHIYSLMMDGRLLPSSPQEKFTLEFDRVGIKIDLTTGNVHKGNGLKDVLHDISHIEGSQFSDEIRGNDDDNYITGLNGNDVIWAGGGNDIIIAGEGTNIIYAGAGNDLIIGSPGIELVDGGEGEDSISYRYSTAGVQVNLETGKGHFGFAEGDKLYNIENVEGSKYDDVIYDNMLDNIISTGSGDDYIQLSHGDDTVHAGSGNDMILVKGAGNKFLFGGEDSDQFIFYPGFTTNNSFGVIILDFDTGDSQEKIDLSKISQVKSFESLNTRTVYKNIKNAGLPKWLAKNYESLATKVMFTEIEISNNQKISLFNIKAEALTADNFIFCATPLETYHTTDTWI</sequence>
<dbReference type="GO" id="GO:0016020">
    <property type="term" value="C:membrane"/>
    <property type="evidence" value="ECO:0007669"/>
    <property type="project" value="UniProtKB-SubCell"/>
</dbReference>
<gene>
    <name evidence="10" type="ORF">RFI_25000</name>
</gene>
<evidence type="ECO:0000256" key="2">
    <source>
        <dbReference type="ARBA" id="ARBA00004613"/>
    </source>
</evidence>
<dbReference type="GO" id="GO:0090729">
    <property type="term" value="F:toxin activity"/>
    <property type="evidence" value="ECO:0007669"/>
    <property type="project" value="UniProtKB-KW"/>
</dbReference>
<organism evidence="10 11">
    <name type="scientific">Reticulomyxa filosa</name>
    <dbReference type="NCBI Taxonomy" id="46433"/>
    <lineage>
        <taxon>Eukaryota</taxon>
        <taxon>Sar</taxon>
        <taxon>Rhizaria</taxon>
        <taxon>Retaria</taxon>
        <taxon>Foraminifera</taxon>
        <taxon>Monothalamids</taxon>
        <taxon>Reticulomyxidae</taxon>
        <taxon>Reticulomyxa</taxon>
    </lineage>
</organism>
<keyword evidence="7" id="KW-0472">Membrane</keyword>
<dbReference type="SUPFAM" id="SSF51120">
    <property type="entry name" value="beta-Roll"/>
    <property type="match status" value="5"/>
</dbReference>
<comment type="caution">
    <text evidence="10">The sequence shown here is derived from an EMBL/GenBank/DDBJ whole genome shotgun (WGS) entry which is preliminary data.</text>
</comment>
<dbReference type="PRINTS" id="PR00313">
    <property type="entry name" value="CABNDNGRPT"/>
</dbReference>
<keyword evidence="11" id="KW-1185">Reference proteome</keyword>
<dbReference type="Pfam" id="PF00353">
    <property type="entry name" value="HemolysinCabind"/>
    <property type="match status" value="13"/>
</dbReference>
<feature type="region of interest" description="Disordered" evidence="9">
    <location>
        <begin position="206"/>
        <end position="227"/>
    </location>
</feature>
<dbReference type="InterPro" id="IPR018511">
    <property type="entry name" value="Hemolysin-typ_Ca-bd_CS"/>
</dbReference>
<feature type="region of interest" description="Disordered" evidence="9">
    <location>
        <begin position="19"/>
        <end position="49"/>
    </location>
</feature>
<keyword evidence="8" id="KW-0175">Coiled coil</keyword>
<dbReference type="InterPro" id="IPR011049">
    <property type="entry name" value="Serralysin-like_metalloprot_C"/>
</dbReference>
<evidence type="ECO:0000256" key="6">
    <source>
        <dbReference type="ARBA" id="ARBA00023026"/>
    </source>
</evidence>
<reference evidence="10 11" key="1">
    <citation type="journal article" date="2013" name="Curr. Biol.">
        <title>The Genome of the Foraminiferan Reticulomyxa filosa.</title>
        <authorList>
            <person name="Glockner G."/>
            <person name="Hulsmann N."/>
            <person name="Schleicher M."/>
            <person name="Noegel A.A."/>
            <person name="Eichinger L."/>
            <person name="Gallinger C."/>
            <person name="Pawlowski J."/>
            <person name="Sierra R."/>
            <person name="Euteneuer U."/>
            <person name="Pillet L."/>
            <person name="Moustafa A."/>
            <person name="Platzer M."/>
            <person name="Groth M."/>
            <person name="Szafranski K."/>
            <person name="Schliwa M."/>
        </authorList>
    </citation>
    <scope>NUCLEOTIDE SEQUENCE [LARGE SCALE GENOMIC DNA]</scope>
</reference>
<keyword evidence="5" id="KW-0677">Repeat</keyword>
<evidence type="ECO:0000256" key="9">
    <source>
        <dbReference type="SAM" id="MobiDB-lite"/>
    </source>
</evidence>
<protein>
    <submittedName>
        <fullName evidence="10">Iron-regulated protein frpC</fullName>
    </submittedName>
</protein>
<keyword evidence="6" id="KW-0843">Virulence</keyword>
<feature type="coiled-coil region" evidence="8">
    <location>
        <begin position="234"/>
        <end position="261"/>
    </location>
</feature>
<dbReference type="GO" id="GO:0005576">
    <property type="term" value="C:extracellular region"/>
    <property type="evidence" value="ECO:0007669"/>
    <property type="project" value="UniProtKB-SubCell"/>
</dbReference>
<evidence type="ECO:0000256" key="8">
    <source>
        <dbReference type="SAM" id="Coils"/>
    </source>
</evidence>
<feature type="coiled-coil region" evidence="8">
    <location>
        <begin position="361"/>
        <end position="441"/>
    </location>
</feature>
<dbReference type="Proteomes" id="UP000023152">
    <property type="component" value="Unassembled WGS sequence"/>
</dbReference>
<evidence type="ECO:0000313" key="11">
    <source>
        <dbReference type="Proteomes" id="UP000023152"/>
    </source>
</evidence>
<evidence type="ECO:0000256" key="4">
    <source>
        <dbReference type="ARBA" id="ARBA00022656"/>
    </source>
</evidence>
<evidence type="ECO:0000256" key="5">
    <source>
        <dbReference type="ARBA" id="ARBA00022737"/>
    </source>
</evidence>
<accession>X6MG59</accession>
<dbReference type="Gene3D" id="2.150.10.10">
    <property type="entry name" value="Serralysin-like metalloprotease, C-terminal"/>
    <property type="match status" value="9"/>
</dbReference>
<feature type="coiled-coil region" evidence="8">
    <location>
        <begin position="468"/>
        <end position="525"/>
    </location>
</feature>
<keyword evidence="4" id="KW-0800">Toxin</keyword>
<dbReference type="GO" id="GO:0005509">
    <property type="term" value="F:calcium ion binding"/>
    <property type="evidence" value="ECO:0007669"/>
    <property type="project" value="InterPro"/>
</dbReference>
<dbReference type="PROSITE" id="PS00330">
    <property type="entry name" value="HEMOLYSIN_CALCIUM"/>
    <property type="match status" value="7"/>
</dbReference>
<evidence type="ECO:0000256" key="3">
    <source>
        <dbReference type="ARBA" id="ARBA00022525"/>
    </source>
</evidence>
<keyword evidence="3" id="KW-0964">Secreted</keyword>
<evidence type="ECO:0000313" key="10">
    <source>
        <dbReference type="EMBL" id="ETO12377.1"/>
    </source>
</evidence>